<feature type="domain" description="6-phosphogluconate dehydrogenase C-terminal" evidence="8">
    <location>
        <begin position="187"/>
        <end position="496"/>
    </location>
</feature>
<dbReference type="InterPro" id="IPR006114">
    <property type="entry name" value="6PGDH_C"/>
</dbReference>
<dbReference type="EMBL" id="VXIT01000001">
    <property type="protein sequence ID" value="KAA6416329.1"/>
    <property type="molecule type" value="Genomic_DNA"/>
</dbReference>
<evidence type="ECO:0000256" key="3">
    <source>
        <dbReference type="ARBA" id="ARBA00023002"/>
    </source>
</evidence>
<comment type="caution">
    <text evidence="9">The sequence shown here is derived from an EMBL/GenBank/DDBJ whole genome shotgun (WGS) entry which is preliminary data.</text>
</comment>
<evidence type="ECO:0000313" key="9">
    <source>
        <dbReference type="EMBL" id="KAA6416329.1"/>
    </source>
</evidence>
<dbReference type="EC" id="1.1.1.44" evidence="6"/>
<dbReference type="Pfam" id="PF00393">
    <property type="entry name" value="6PGD"/>
    <property type="match status" value="1"/>
</dbReference>
<dbReference type="SUPFAM" id="SSF51735">
    <property type="entry name" value="NAD(P)-binding Rossmann-fold domains"/>
    <property type="match status" value="1"/>
</dbReference>
<reference evidence="9 10" key="1">
    <citation type="submission" date="2019-09" db="EMBL/GenBank/DDBJ databases">
        <title>The hologenome of the rock-dwelling lichen Lasallia pustulata.</title>
        <authorList>
            <person name="Greshake Tzovaras B."/>
            <person name="Segers F."/>
            <person name="Bicker A."/>
            <person name="Dal Grande F."/>
            <person name="Otte J."/>
            <person name="Hankeln T."/>
            <person name="Schmitt I."/>
            <person name="Ebersberger I."/>
        </authorList>
    </citation>
    <scope>NUCLEOTIDE SEQUENCE [LARGE SCALE GENOMIC DNA]</scope>
    <source>
        <strain evidence="9">A1-1</strain>
    </source>
</reference>
<dbReference type="InterPro" id="IPR036291">
    <property type="entry name" value="NAD(P)-bd_dom_sf"/>
</dbReference>
<comment type="subunit">
    <text evidence="6">Homodimer.</text>
</comment>
<dbReference type="Gene3D" id="1.10.1040.10">
    <property type="entry name" value="N-(1-d-carboxylethyl)-l-norvaline Dehydrogenase, domain 2"/>
    <property type="match status" value="1"/>
</dbReference>
<dbReference type="InterPro" id="IPR013328">
    <property type="entry name" value="6PGD_dom2"/>
</dbReference>
<evidence type="ECO:0000256" key="2">
    <source>
        <dbReference type="ARBA" id="ARBA00008419"/>
    </source>
</evidence>
<dbReference type="InterPro" id="IPR006115">
    <property type="entry name" value="6PGDH_NADP-bd"/>
</dbReference>
<dbReference type="OrthoDB" id="434986at2759"/>
<dbReference type="InterPro" id="IPR006183">
    <property type="entry name" value="Pgluconate_DH"/>
</dbReference>
<dbReference type="SUPFAM" id="SSF48179">
    <property type="entry name" value="6-phosphogluconate dehydrogenase C-terminal domain-like"/>
    <property type="match status" value="1"/>
</dbReference>
<sequence length="498" mass="54463">MADHFEIKKLGMVGAGSMGGGMSLLFAENGVAVSLNDPSEETMDGLLKTAEEQGLGSKLSKHSSYDDLCKSLDSPKVFVFSLPHGSVGDSVLDGLHPYLEPGDIIIDASNENWENTQRRQGKSMQQGVYYIGMGVSGGYQAARRGPSMCPGGTDDALKRVMPLLEKVAAKDENGTPCVGKAGEGGAGHYVKMVHNGIEHGMMSAISEAWQIMTICLGMSYDEVGKEFERWNADGELKGTFLVSIGIQICQQRDDHHKHVLAGIKDKVVQDIDGSEGTGIWTNEEAIRLHIPAPTLTTAHFIRIASADRAQREHVQQTFEGHFPVSKINHCESERSAFLEDLRLAVYAACLASYVQGINIIDAADAENKWKIDLSTILQIWRAGCIIQADAIAGILTPIWTVHGRDRNRNLLYEHKIAEELKKGFGPLKKVVFKGVEANAVIPSLSATLEYLKYSGNTILPTSFYEAELDYFGKHMFDLTSDAAGKPVTGKHHFEWKKA</sequence>
<dbReference type="UniPathway" id="UPA00115">
    <property type="reaction ID" value="UER00410"/>
</dbReference>
<comment type="pathway">
    <text evidence="1 6">Carbohydrate degradation; pentose phosphate pathway; D-ribulose 5-phosphate from D-glucose 6-phosphate (oxidative stage): step 3/3.</text>
</comment>
<organism evidence="9 10">
    <name type="scientific">Lasallia pustulata</name>
    <dbReference type="NCBI Taxonomy" id="136370"/>
    <lineage>
        <taxon>Eukaryota</taxon>
        <taxon>Fungi</taxon>
        <taxon>Dikarya</taxon>
        <taxon>Ascomycota</taxon>
        <taxon>Pezizomycotina</taxon>
        <taxon>Lecanoromycetes</taxon>
        <taxon>OSLEUM clade</taxon>
        <taxon>Umbilicariomycetidae</taxon>
        <taxon>Umbilicariales</taxon>
        <taxon>Umbilicariaceae</taxon>
        <taxon>Lasallia</taxon>
    </lineage>
</organism>
<evidence type="ECO:0000256" key="5">
    <source>
        <dbReference type="ARBA" id="ARBA00023126"/>
    </source>
</evidence>
<evidence type="ECO:0000256" key="1">
    <source>
        <dbReference type="ARBA" id="ARBA00004874"/>
    </source>
</evidence>
<accession>A0A5M8Q5F1</accession>
<evidence type="ECO:0000313" key="10">
    <source>
        <dbReference type="Proteomes" id="UP000324767"/>
    </source>
</evidence>
<evidence type="ECO:0000259" key="8">
    <source>
        <dbReference type="SMART" id="SM01350"/>
    </source>
</evidence>
<keyword evidence="5 6" id="KW-0570">Pentose shunt</keyword>
<gene>
    <name evidence="9" type="ORF">FRX48_01049</name>
</gene>
<dbReference type="GO" id="GO:0004616">
    <property type="term" value="F:phosphogluconate dehydrogenase (decarboxylating) activity"/>
    <property type="evidence" value="ECO:0007669"/>
    <property type="project" value="UniProtKB-EC"/>
</dbReference>
<dbReference type="InterPro" id="IPR008927">
    <property type="entry name" value="6-PGluconate_DH-like_C_sf"/>
</dbReference>
<dbReference type="GO" id="GO:0050661">
    <property type="term" value="F:NADP binding"/>
    <property type="evidence" value="ECO:0007669"/>
    <property type="project" value="InterPro"/>
</dbReference>
<dbReference type="Gene3D" id="3.40.50.720">
    <property type="entry name" value="NAD(P)-binding Rossmann-like Domain"/>
    <property type="match status" value="1"/>
</dbReference>
<keyword evidence="3 6" id="KW-0560">Oxidoreductase</keyword>
<comment type="function">
    <text evidence="6">Catalyzes the oxidative decarboxylation of 6-phosphogluconate to ribulose 5-phosphate and CO(2), with concomitant reduction of NADP to NADPH.</text>
</comment>
<dbReference type="FunFam" id="3.40.50.720:FF:000634">
    <property type="entry name" value="6-phosphogluconate dehydrogenase, decarboxylating"/>
    <property type="match status" value="1"/>
</dbReference>
<dbReference type="SMART" id="SM01350">
    <property type="entry name" value="6PGD"/>
    <property type="match status" value="1"/>
</dbReference>
<name>A0A5M8Q5F1_9LECA</name>
<dbReference type="AlphaFoldDB" id="A0A5M8Q5F1"/>
<dbReference type="Proteomes" id="UP000324767">
    <property type="component" value="Unassembled WGS sequence"/>
</dbReference>
<evidence type="ECO:0000256" key="6">
    <source>
        <dbReference type="PIRNR" id="PIRNR000109"/>
    </source>
</evidence>
<dbReference type="PANTHER" id="PTHR11811">
    <property type="entry name" value="6-PHOSPHOGLUCONATE DEHYDROGENASE"/>
    <property type="match status" value="1"/>
</dbReference>
<dbReference type="PRINTS" id="PR00076">
    <property type="entry name" value="6PGDHDRGNASE"/>
</dbReference>
<feature type="active site" description="Proton donor" evidence="7">
    <location>
        <position position="198"/>
    </location>
</feature>
<protein>
    <recommendedName>
        <fullName evidence="6">6-phosphogluconate dehydrogenase, decarboxylating</fullName>
        <ecNumber evidence="6">1.1.1.44</ecNumber>
    </recommendedName>
</protein>
<dbReference type="InterPro" id="IPR006113">
    <property type="entry name" value="6PGDH_Gnd/GntZ"/>
</dbReference>
<evidence type="ECO:0000256" key="7">
    <source>
        <dbReference type="PIRSR" id="PIRSR000109-1"/>
    </source>
</evidence>
<dbReference type="PIRSF" id="PIRSF000109">
    <property type="entry name" value="6PGD"/>
    <property type="match status" value="1"/>
</dbReference>
<dbReference type="GO" id="GO:0006098">
    <property type="term" value="P:pentose-phosphate shunt"/>
    <property type="evidence" value="ECO:0007669"/>
    <property type="project" value="UniProtKB-UniPathway"/>
</dbReference>
<evidence type="ECO:0000256" key="4">
    <source>
        <dbReference type="ARBA" id="ARBA00023064"/>
    </source>
</evidence>
<proteinExistence type="inferred from homology"/>
<keyword evidence="4" id="KW-0311">Gluconate utilization</keyword>
<comment type="catalytic activity">
    <reaction evidence="6">
        <text>6-phospho-D-gluconate + NADP(+) = D-ribulose 5-phosphate + CO2 + NADPH</text>
        <dbReference type="Rhea" id="RHEA:10116"/>
        <dbReference type="ChEBI" id="CHEBI:16526"/>
        <dbReference type="ChEBI" id="CHEBI:57783"/>
        <dbReference type="ChEBI" id="CHEBI:58121"/>
        <dbReference type="ChEBI" id="CHEBI:58349"/>
        <dbReference type="ChEBI" id="CHEBI:58759"/>
        <dbReference type="EC" id="1.1.1.44"/>
    </reaction>
</comment>
<feature type="active site" description="Proton acceptor" evidence="7">
    <location>
        <position position="191"/>
    </location>
</feature>
<comment type="similarity">
    <text evidence="2 6">Belongs to the 6-phosphogluconate dehydrogenase family.</text>
</comment>
<dbReference type="GO" id="GO:0019521">
    <property type="term" value="P:D-gluconate metabolic process"/>
    <property type="evidence" value="ECO:0007669"/>
    <property type="project" value="UniProtKB-KW"/>
</dbReference>
<keyword evidence="6" id="KW-0521">NADP</keyword>
<dbReference type="Pfam" id="PF03446">
    <property type="entry name" value="NAD_binding_2"/>
    <property type="match status" value="1"/>
</dbReference>